<gene>
    <name evidence="6" type="ORF">E3N88_05859</name>
</gene>
<name>A0A5N6PM50_9ASTR</name>
<evidence type="ECO:0008006" key="8">
    <source>
        <dbReference type="Google" id="ProtNLM"/>
    </source>
</evidence>
<dbReference type="Proteomes" id="UP000326396">
    <property type="component" value="Linkage Group LG11"/>
</dbReference>
<evidence type="ECO:0000256" key="2">
    <source>
        <dbReference type="ARBA" id="ARBA00022845"/>
    </source>
</evidence>
<reference evidence="6 7" key="1">
    <citation type="submission" date="2019-05" db="EMBL/GenBank/DDBJ databases">
        <title>Mikania micrantha, genome provides insights into the molecular mechanism of rapid growth.</title>
        <authorList>
            <person name="Liu B."/>
        </authorList>
    </citation>
    <scope>NUCLEOTIDE SEQUENCE [LARGE SCALE GENOMIC DNA]</scope>
    <source>
        <strain evidence="6">NLD-2019</strain>
        <tissue evidence="6">Leaf</tissue>
    </source>
</reference>
<dbReference type="GO" id="GO:0006417">
    <property type="term" value="P:regulation of translation"/>
    <property type="evidence" value="ECO:0007669"/>
    <property type="project" value="UniProtKB-KW"/>
</dbReference>
<dbReference type="PANTHER" id="PTHR13102:SF0">
    <property type="entry name" value="NUCLEOLAR PROTEIN 9"/>
    <property type="match status" value="1"/>
</dbReference>
<protein>
    <recommendedName>
        <fullName evidence="8">PUM-HD domain-containing protein</fullName>
    </recommendedName>
</protein>
<evidence type="ECO:0000256" key="3">
    <source>
        <dbReference type="ARBA" id="ARBA00022884"/>
    </source>
</evidence>
<dbReference type="GO" id="GO:0003723">
    <property type="term" value="F:RNA binding"/>
    <property type="evidence" value="ECO:0007669"/>
    <property type="project" value="UniProtKB-KW"/>
</dbReference>
<keyword evidence="7" id="KW-1185">Reference proteome</keyword>
<dbReference type="GO" id="GO:0000480">
    <property type="term" value="P:endonucleolytic cleavage in 5'-ETS of tricistronic rRNA transcript (SSU-rRNA, 5.8S rRNA, LSU-rRNA)"/>
    <property type="evidence" value="ECO:0007669"/>
    <property type="project" value="TreeGrafter"/>
</dbReference>
<accession>A0A5N6PM50</accession>
<dbReference type="OrthoDB" id="392571at2759"/>
<dbReference type="GO" id="GO:0000447">
    <property type="term" value="P:endonucleolytic cleavage in ITS1 to separate SSU-rRNA from 5.8S rRNA and LSU-rRNA from tricistronic rRNA transcript (SSU-rRNA, 5.8S rRNA, LSU-rRNA)"/>
    <property type="evidence" value="ECO:0007669"/>
    <property type="project" value="TreeGrafter"/>
</dbReference>
<keyword evidence="1" id="KW-0677">Repeat</keyword>
<dbReference type="InterPro" id="IPR001313">
    <property type="entry name" value="Pumilio_RNA-bd_rpt"/>
</dbReference>
<dbReference type="InterPro" id="IPR016024">
    <property type="entry name" value="ARM-type_fold"/>
</dbReference>
<dbReference type="GO" id="GO:0030686">
    <property type="term" value="C:90S preribosome"/>
    <property type="evidence" value="ECO:0007669"/>
    <property type="project" value="TreeGrafter"/>
</dbReference>
<organism evidence="6 7">
    <name type="scientific">Mikania micrantha</name>
    <name type="common">bitter vine</name>
    <dbReference type="NCBI Taxonomy" id="192012"/>
    <lineage>
        <taxon>Eukaryota</taxon>
        <taxon>Viridiplantae</taxon>
        <taxon>Streptophyta</taxon>
        <taxon>Embryophyta</taxon>
        <taxon>Tracheophyta</taxon>
        <taxon>Spermatophyta</taxon>
        <taxon>Magnoliopsida</taxon>
        <taxon>eudicotyledons</taxon>
        <taxon>Gunneridae</taxon>
        <taxon>Pentapetalae</taxon>
        <taxon>asterids</taxon>
        <taxon>campanulids</taxon>
        <taxon>Asterales</taxon>
        <taxon>Asteraceae</taxon>
        <taxon>Asteroideae</taxon>
        <taxon>Heliantheae alliance</taxon>
        <taxon>Eupatorieae</taxon>
        <taxon>Mikania</taxon>
    </lineage>
</organism>
<keyword evidence="3" id="KW-0694">RNA-binding</keyword>
<dbReference type="PROSITE" id="PS50302">
    <property type="entry name" value="PUM"/>
    <property type="match status" value="1"/>
</dbReference>
<dbReference type="GO" id="GO:0005730">
    <property type="term" value="C:nucleolus"/>
    <property type="evidence" value="ECO:0007669"/>
    <property type="project" value="TreeGrafter"/>
</dbReference>
<dbReference type="EMBL" id="SZYD01000003">
    <property type="protein sequence ID" value="KAD6794963.1"/>
    <property type="molecule type" value="Genomic_DNA"/>
</dbReference>
<comment type="caution">
    <text evidence="6">The sequence shown here is derived from an EMBL/GenBank/DDBJ whole genome shotgun (WGS) entry which is preliminary data.</text>
</comment>
<keyword evidence="2" id="KW-0810">Translation regulation</keyword>
<feature type="compositionally biased region" description="Polar residues" evidence="5">
    <location>
        <begin position="825"/>
        <end position="837"/>
    </location>
</feature>
<feature type="region of interest" description="Disordered" evidence="5">
    <location>
        <begin position="56"/>
        <end position="80"/>
    </location>
</feature>
<proteinExistence type="predicted"/>
<dbReference type="GO" id="GO:0030688">
    <property type="term" value="C:preribosome, small subunit precursor"/>
    <property type="evidence" value="ECO:0007669"/>
    <property type="project" value="TreeGrafter"/>
</dbReference>
<sequence>MASINFNPFGENWFKKPPNPLQPINLYSLAESLNPFKPHPQSDSPFVAISISNPFKKKPEISPESKRPKPGFYKKNSRTEEIEGNERWLKEFRESPVVRFLARAEEVLDEINEMELKENSEPFRWKDKRYWKSIPHVIGPDGRPMPRKAIKTKKESDDKLSDFARQFFYGLCSHAANAHSKALPLRRPKNCDLIAKCMGKSGKKWDDSLSPYSHGGRRRNMGRKSFKKMKGTESGGATSEPHKSKRYSNNLEPSVPHTSFLRQHVDPETAKYFAEISNVIEGTEIDMEERVSICGNALEETKGKEVELATDYIISHTLQTLLQGCALDQLCTFLQNCSKDFPQISMDRSGSHVAETALRSLAAYLQENENQSLIEVTLNDICRAIADNPVDVMVNCHGSHVLRSLLCLCKGAPLDSSDIHSKKSSAALAQRLNFKSSRSNESGSYGLLPGFPDMLKFLVSEILNAAKKDIEILQVDQYGSLVLQTALKLLAGYDQELMNIIPVILGCKGNLIDNNIVKRLLSLMKETAFSHLMEVILEVAPDTLYNELLTKVFRNSLFEMSSHHSGNFVIQALISHARNEDHVAEIWKELGTKFKDVFGMGKFGVVASLLAACHRIHTHEHQCCQALLGAVCMENEPPRCIVPRILFLDNYFYCKNKSNWDWPNGARMHTIGTLILQSAFRLPADSIHAFISSMTSLKENQLLDTSKDSGGARVIEAFLDSEASGKQKRKLIVKFKGHFGELSVIPSGSFTVEKCFDVSSVSLREVIVSELLDVQAELSKTKQGPHLLRKFDVDGYAKRPDQWKSRQTSRESAYNDFISTFGSNGSKLSNKEANSTHNRPKSQQKKLKDIRKEIDTHLNAPHTPFLANKPFKSSGRKRHSDGNESRMFLKLDSNFLKGSFALACKFVRVCDVEEAAVCGINLP</sequence>
<dbReference type="GO" id="GO:0000472">
    <property type="term" value="P:endonucleolytic cleavage to generate mature 5'-end of SSU-rRNA from (SSU-rRNA, 5.8S rRNA, LSU-rRNA)"/>
    <property type="evidence" value="ECO:0007669"/>
    <property type="project" value="TreeGrafter"/>
</dbReference>
<evidence type="ECO:0000256" key="1">
    <source>
        <dbReference type="ARBA" id="ARBA00022737"/>
    </source>
</evidence>
<dbReference type="Pfam" id="PF22493">
    <property type="entry name" value="PUF_NOP9"/>
    <property type="match status" value="1"/>
</dbReference>
<dbReference type="SUPFAM" id="SSF48371">
    <property type="entry name" value="ARM repeat"/>
    <property type="match status" value="1"/>
</dbReference>
<evidence type="ECO:0000313" key="6">
    <source>
        <dbReference type="EMBL" id="KAD6794963.1"/>
    </source>
</evidence>
<feature type="region of interest" description="Disordered" evidence="5">
    <location>
        <begin position="207"/>
        <end position="253"/>
    </location>
</feature>
<feature type="compositionally biased region" description="Basic and acidic residues" evidence="5">
    <location>
        <begin position="57"/>
        <end position="67"/>
    </location>
</feature>
<dbReference type="Gene3D" id="1.25.10.10">
    <property type="entry name" value="Leucine-rich Repeat Variant"/>
    <property type="match status" value="2"/>
</dbReference>
<feature type="repeat" description="Pumilio" evidence="4">
    <location>
        <begin position="551"/>
        <end position="588"/>
    </location>
</feature>
<dbReference type="InterPro" id="IPR011989">
    <property type="entry name" value="ARM-like"/>
</dbReference>
<dbReference type="PANTHER" id="PTHR13102">
    <property type="entry name" value="NUCLEOLAR PROTEIN 9"/>
    <property type="match status" value="1"/>
</dbReference>
<evidence type="ECO:0000313" key="7">
    <source>
        <dbReference type="Proteomes" id="UP000326396"/>
    </source>
</evidence>
<dbReference type="AlphaFoldDB" id="A0A5N6PM50"/>
<evidence type="ECO:0000256" key="4">
    <source>
        <dbReference type="PROSITE-ProRule" id="PRU00317"/>
    </source>
</evidence>
<feature type="region of interest" description="Disordered" evidence="5">
    <location>
        <begin position="825"/>
        <end position="848"/>
    </location>
</feature>
<dbReference type="InterPro" id="IPR040000">
    <property type="entry name" value="NOP9"/>
</dbReference>
<evidence type="ECO:0000256" key="5">
    <source>
        <dbReference type="SAM" id="MobiDB-lite"/>
    </source>
</evidence>
<dbReference type="SMART" id="SM00025">
    <property type="entry name" value="Pumilio"/>
    <property type="match status" value="8"/>
</dbReference>
<feature type="compositionally biased region" description="Basic residues" evidence="5">
    <location>
        <begin position="215"/>
        <end position="229"/>
    </location>
</feature>
<dbReference type="GO" id="GO:0000056">
    <property type="term" value="P:ribosomal small subunit export from nucleus"/>
    <property type="evidence" value="ECO:0007669"/>
    <property type="project" value="TreeGrafter"/>
</dbReference>
<feature type="region of interest" description="Disordered" evidence="5">
    <location>
        <begin position="861"/>
        <end position="882"/>
    </location>
</feature>